<dbReference type="InterPro" id="IPR002993">
    <property type="entry name" value="ODC_AZ"/>
</dbReference>
<comment type="similarity">
    <text evidence="2">Belongs to the ODC antizyme family.</text>
</comment>
<proteinExistence type="inferred from homology"/>
<dbReference type="PANTHER" id="PTHR10279:SF10">
    <property type="entry name" value="ORNITHINE DECARBOXYLASE ANTIZYME"/>
    <property type="match status" value="1"/>
</dbReference>
<keyword evidence="7" id="KW-1185">Reference proteome</keyword>
<reference evidence="6" key="1">
    <citation type="submission" date="2020-12" db="EMBL/GenBank/DDBJ databases">
        <title>Metabolic potential, ecology and presence of endohyphal bacteria is reflected in genomic diversity of Mucoromycotina.</title>
        <authorList>
            <person name="Muszewska A."/>
            <person name="Okrasinska A."/>
            <person name="Steczkiewicz K."/>
            <person name="Drgas O."/>
            <person name="Orlowska M."/>
            <person name="Perlinska-Lenart U."/>
            <person name="Aleksandrzak-Piekarczyk T."/>
            <person name="Szatraj K."/>
            <person name="Zielenkiewicz U."/>
            <person name="Pilsyk S."/>
            <person name="Malc E."/>
            <person name="Mieczkowski P."/>
            <person name="Kruszewska J.S."/>
            <person name="Biernat P."/>
            <person name="Pawlowska J."/>
        </authorList>
    </citation>
    <scope>NUCLEOTIDE SEQUENCE</scope>
    <source>
        <strain evidence="6">WA0000067209</strain>
    </source>
</reference>
<evidence type="ECO:0000313" key="6">
    <source>
        <dbReference type="EMBL" id="KAG2173249.1"/>
    </source>
</evidence>
<evidence type="ECO:0000256" key="2">
    <source>
        <dbReference type="ARBA" id="ARBA00008796"/>
    </source>
</evidence>
<evidence type="ECO:0000313" key="7">
    <source>
        <dbReference type="Proteomes" id="UP000654370"/>
    </source>
</evidence>
<protein>
    <recommendedName>
        <fullName evidence="4">Ornithine decarboxylase antizyme</fullName>
    </recommendedName>
</protein>
<comment type="subunit">
    <text evidence="3">Interacts with ODC and thereby sterically blocks ODC homodimerization.</text>
</comment>
<dbReference type="Gene3D" id="3.40.630.60">
    <property type="match status" value="1"/>
</dbReference>
<accession>A0A8H7PFZ2</accession>
<dbReference type="GO" id="GO:0005737">
    <property type="term" value="C:cytoplasm"/>
    <property type="evidence" value="ECO:0007669"/>
    <property type="project" value="TreeGrafter"/>
</dbReference>
<comment type="function">
    <text evidence="1">Ornithine decarboxylase (ODC) antizyme protein that negatively regulates ODC activity and intracellular polyamine biosynthesis in response to increased intracellular polyamine levels. Binds to ODC monomers, inhibiting the assembly of the functional ODC homodimer, and targets the monomers for ubiquitin-independent proteolytic destruction by the 26S proteasome.</text>
</comment>
<organism evidence="6 7">
    <name type="scientific">Mortierella isabellina</name>
    <name type="common">Filamentous fungus</name>
    <name type="synonym">Umbelopsis isabellina</name>
    <dbReference type="NCBI Taxonomy" id="91625"/>
    <lineage>
        <taxon>Eukaryota</taxon>
        <taxon>Fungi</taxon>
        <taxon>Fungi incertae sedis</taxon>
        <taxon>Mucoromycota</taxon>
        <taxon>Mucoromycotina</taxon>
        <taxon>Umbelopsidomycetes</taxon>
        <taxon>Umbelopsidales</taxon>
        <taxon>Umbelopsidaceae</taxon>
        <taxon>Umbelopsis</taxon>
    </lineage>
</organism>
<keyword evidence="5" id="KW-0688">Ribosomal frameshifting</keyword>
<dbReference type="InterPro" id="IPR038581">
    <property type="entry name" value="ODC_AZ_sf"/>
</dbReference>
<dbReference type="AlphaFoldDB" id="A0A8H7PFZ2"/>
<evidence type="ECO:0000256" key="5">
    <source>
        <dbReference type="ARBA" id="ARBA00022758"/>
    </source>
</evidence>
<dbReference type="EMBL" id="JAEPQZ010000015">
    <property type="protein sequence ID" value="KAG2173249.1"/>
    <property type="molecule type" value="Genomic_DNA"/>
</dbReference>
<dbReference type="SUPFAM" id="SSF55729">
    <property type="entry name" value="Acyl-CoA N-acyltransferases (Nat)"/>
    <property type="match status" value="1"/>
</dbReference>
<evidence type="ECO:0000256" key="3">
    <source>
        <dbReference type="ARBA" id="ARBA00011486"/>
    </source>
</evidence>
<evidence type="ECO:0000256" key="1">
    <source>
        <dbReference type="ARBA" id="ARBA00002307"/>
    </source>
</evidence>
<dbReference type="GO" id="GO:0008073">
    <property type="term" value="F:ornithine decarboxylase inhibitor activity"/>
    <property type="evidence" value="ECO:0007669"/>
    <property type="project" value="InterPro"/>
</dbReference>
<dbReference type="Proteomes" id="UP000654370">
    <property type="component" value="Unassembled WGS sequence"/>
</dbReference>
<dbReference type="GO" id="GO:0075523">
    <property type="term" value="P:viral translational frameshifting"/>
    <property type="evidence" value="ECO:0007669"/>
    <property type="project" value="UniProtKB-KW"/>
</dbReference>
<dbReference type="OrthoDB" id="5959761at2759"/>
<dbReference type="GO" id="GO:0045732">
    <property type="term" value="P:positive regulation of protein catabolic process"/>
    <property type="evidence" value="ECO:0007669"/>
    <property type="project" value="TreeGrafter"/>
</dbReference>
<evidence type="ECO:0000256" key="4">
    <source>
        <dbReference type="ARBA" id="ARBA00017712"/>
    </source>
</evidence>
<sequence length="175" mass="19396">MNVQTPAKRSTAVCFLRRSEGEMAFSYYATDAGGAPDVLNGNFQERRAAKLATRPSSELSFVTEMLAEKRVPEATLSVSLIDQDSVWVGFIYQDTLFVRASSWKTVDVRESIMAVMELAESLECQNVAFCVPKSASEAQHLIRDLLMVGFELIHPAFKQLGSSVQEKYICVGMEA</sequence>
<comment type="caution">
    <text evidence="6">The sequence shown here is derived from an EMBL/GenBank/DDBJ whole genome shotgun (WGS) entry which is preliminary data.</text>
</comment>
<dbReference type="GO" id="GO:0005634">
    <property type="term" value="C:nucleus"/>
    <property type="evidence" value="ECO:0007669"/>
    <property type="project" value="TreeGrafter"/>
</dbReference>
<name>A0A8H7PFZ2_MORIS</name>
<gene>
    <name evidence="6" type="ORF">INT43_004623</name>
</gene>
<dbReference type="Pfam" id="PF02100">
    <property type="entry name" value="ODC_AZ"/>
    <property type="match status" value="1"/>
</dbReference>
<dbReference type="InterPro" id="IPR016181">
    <property type="entry name" value="Acyl_CoA_acyltransferase"/>
</dbReference>
<dbReference type="PANTHER" id="PTHR10279">
    <property type="entry name" value="ORNITHINE DECARBOXYLASE ANTIZYME"/>
    <property type="match status" value="1"/>
</dbReference>